<comment type="subcellular location">
    <subcellularLocation>
        <location evidence="1 5 6">Nucleus</location>
    </subcellularLocation>
</comment>
<keyword evidence="3 5" id="KW-0371">Homeobox</keyword>
<evidence type="ECO:0000256" key="3">
    <source>
        <dbReference type="ARBA" id="ARBA00023155"/>
    </source>
</evidence>
<dbReference type="Pfam" id="PF00046">
    <property type="entry name" value="Homeodomain"/>
    <property type="match status" value="1"/>
</dbReference>
<evidence type="ECO:0000256" key="5">
    <source>
        <dbReference type="PROSITE-ProRule" id="PRU00108"/>
    </source>
</evidence>
<dbReference type="InterPro" id="IPR017970">
    <property type="entry name" value="Homeobox_CS"/>
</dbReference>
<dbReference type="EMBL" id="JARTCD010000010">
    <property type="protein sequence ID" value="KAJ8660928.1"/>
    <property type="molecule type" value="Genomic_DNA"/>
</dbReference>
<dbReference type="InterPro" id="IPR001356">
    <property type="entry name" value="HD"/>
</dbReference>
<dbReference type="GO" id="GO:0000981">
    <property type="term" value="F:DNA-binding transcription factor activity, RNA polymerase II-specific"/>
    <property type="evidence" value="ECO:0007669"/>
    <property type="project" value="InterPro"/>
</dbReference>
<accession>A0AAD7V975</accession>
<feature type="region of interest" description="Disordered" evidence="7">
    <location>
        <begin position="125"/>
        <end position="151"/>
    </location>
</feature>
<dbReference type="GO" id="GO:0005634">
    <property type="term" value="C:nucleus"/>
    <property type="evidence" value="ECO:0007669"/>
    <property type="project" value="UniProtKB-SubCell"/>
</dbReference>
<reference evidence="9 10" key="1">
    <citation type="submission" date="2023-03" db="EMBL/GenBank/DDBJ databases">
        <title>Genome sequence of Lichtheimia ornata CBS 291.66.</title>
        <authorList>
            <person name="Mohabir J.T."/>
            <person name="Shea T.P."/>
            <person name="Kurbessoian T."/>
            <person name="Berby B."/>
            <person name="Fontaine J."/>
            <person name="Livny J."/>
            <person name="Gnirke A."/>
            <person name="Stajich J.E."/>
            <person name="Cuomo C.A."/>
        </authorList>
    </citation>
    <scope>NUCLEOTIDE SEQUENCE [LARGE SCALE GENOMIC DNA]</scope>
    <source>
        <strain evidence="9">CBS 291.66</strain>
    </source>
</reference>
<feature type="region of interest" description="Disordered" evidence="7">
    <location>
        <begin position="435"/>
        <end position="458"/>
    </location>
</feature>
<dbReference type="GeneID" id="83210563"/>
<dbReference type="PANTHER" id="PTHR24324">
    <property type="entry name" value="HOMEOBOX PROTEIN HHEX"/>
    <property type="match status" value="1"/>
</dbReference>
<feature type="compositionally biased region" description="Polar residues" evidence="7">
    <location>
        <begin position="125"/>
        <end position="148"/>
    </location>
</feature>
<dbReference type="Proteomes" id="UP001234581">
    <property type="component" value="Unassembled WGS sequence"/>
</dbReference>
<evidence type="ECO:0000256" key="2">
    <source>
        <dbReference type="ARBA" id="ARBA00023125"/>
    </source>
</evidence>
<keyword evidence="2 5" id="KW-0238">DNA-binding</keyword>
<proteinExistence type="predicted"/>
<dbReference type="GO" id="GO:0030154">
    <property type="term" value="P:cell differentiation"/>
    <property type="evidence" value="ECO:0007669"/>
    <property type="project" value="TreeGrafter"/>
</dbReference>
<evidence type="ECO:0000256" key="4">
    <source>
        <dbReference type="ARBA" id="ARBA00023242"/>
    </source>
</evidence>
<dbReference type="InterPro" id="IPR009057">
    <property type="entry name" value="Homeodomain-like_sf"/>
</dbReference>
<feature type="region of interest" description="Disordered" evidence="7">
    <location>
        <begin position="174"/>
        <end position="193"/>
    </location>
</feature>
<feature type="compositionally biased region" description="Polar residues" evidence="7">
    <location>
        <begin position="438"/>
        <end position="458"/>
    </location>
</feature>
<feature type="DNA-binding region" description="Homeobox" evidence="5">
    <location>
        <begin position="51"/>
        <end position="110"/>
    </location>
</feature>
<dbReference type="GO" id="GO:0000978">
    <property type="term" value="F:RNA polymerase II cis-regulatory region sequence-specific DNA binding"/>
    <property type="evidence" value="ECO:0007669"/>
    <property type="project" value="TreeGrafter"/>
</dbReference>
<dbReference type="InterPro" id="IPR051000">
    <property type="entry name" value="Homeobox_DNA-bind_prot"/>
</dbReference>
<keyword evidence="10" id="KW-1185">Reference proteome</keyword>
<dbReference type="CDD" id="cd00086">
    <property type="entry name" value="homeodomain"/>
    <property type="match status" value="1"/>
</dbReference>
<evidence type="ECO:0000313" key="10">
    <source>
        <dbReference type="Proteomes" id="UP001234581"/>
    </source>
</evidence>
<evidence type="ECO:0000259" key="8">
    <source>
        <dbReference type="PROSITE" id="PS50071"/>
    </source>
</evidence>
<comment type="caution">
    <text evidence="9">The sequence shown here is derived from an EMBL/GenBank/DDBJ whole genome shotgun (WGS) entry which is preliminary data.</text>
</comment>
<feature type="domain" description="Homeobox" evidence="8">
    <location>
        <begin position="49"/>
        <end position="109"/>
    </location>
</feature>
<dbReference type="PANTHER" id="PTHR24324:SF5">
    <property type="entry name" value="HEMATOPOIETICALLY-EXPRESSED HOMEOBOX PROTEIN HHEX"/>
    <property type="match status" value="1"/>
</dbReference>
<feature type="compositionally biased region" description="Low complexity" evidence="7">
    <location>
        <begin position="212"/>
        <end position="224"/>
    </location>
</feature>
<sequence length="458" mass="51030">MQTFEQSFTIPATTSFYNSSSNGVSDCNYLLETFHQLPHGDFRPTFYNPFEIKHRRRTSRAQLKVLEKSFSENPKPNATVRRVLAQKLDMTPRGVQIWFQNRRAKAKMQRRKSYSEYTTCYQETTNDTHTQRQNTKENAYPHQATTSQKTDDMDQCALFSQFFANVQPQSDKPAFTSYLPPRSHATASTGNVDVQPTWGYLPWQHQHHDQKQQQQQQQQQQDNVRSVATMAAAVAAAASYEQGNSNLVHMGIPGNDDQEWLTMPTHPLAQVKDPNMMRRKSCPVQCDAVFDPSIDQSQYKERRVSENDTSSYKMAAASTRWPAVNMVDNITTATSTAGDIIPSNALYSSTHPQAPSSSSLVPMDFYQQFQDSHLDCAPITPQYQLTPPLAAASSSCSASSGSNSVTGSPISISGCYDNGAFDCFNLASHPEMAVTHLPPSSSSAHIPAQAFSTTQHLA</sequence>
<feature type="region of interest" description="Disordered" evidence="7">
    <location>
        <begin position="204"/>
        <end position="224"/>
    </location>
</feature>
<dbReference type="RefSeq" id="XP_058345841.1">
    <property type="nucleotide sequence ID" value="XM_058483222.1"/>
</dbReference>
<evidence type="ECO:0000256" key="6">
    <source>
        <dbReference type="RuleBase" id="RU000682"/>
    </source>
</evidence>
<dbReference type="PROSITE" id="PS50071">
    <property type="entry name" value="HOMEOBOX_2"/>
    <property type="match status" value="1"/>
</dbReference>
<dbReference type="PROSITE" id="PS00027">
    <property type="entry name" value="HOMEOBOX_1"/>
    <property type="match status" value="1"/>
</dbReference>
<evidence type="ECO:0000256" key="1">
    <source>
        <dbReference type="ARBA" id="ARBA00004123"/>
    </source>
</evidence>
<dbReference type="Gene3D" id="1.10.10.60">
    <property type="entry name" value="Homeodomain-like"/>
    <property type="match status" value="1"/>
</dbReference>
<name>A0AAD7V975_9FUNG</name>
<dbReference type="SMART" id="SM00389">
    <property type="entry name" value="HOX"/>
    <property type="match status" value="1"/>
</dbReference>
<keyword evidence="4 5" id="KW-0539">Nucleus</keyword>
<gene>
    <name evidence="9" type="ORF">O0I10_003150</name>
</gene>
<evidence type="ECO:0000256" key="7">
    <source>
        <dbReference type="SAM" id="MobiDB-lite"/>
    </source>
</evidence>
<evidence type="ECO:0000313" key="9">
    <source>
        <dbReference type="EMBL" id="KAJ8660928.1"/>
    </source>
</evidence>
<dbReference type="SUPFAM" id="SSF46689">
    <property type="entry name" value="Homeodomain-like"/>
    <property type="match status" value="1"/>
</dbReference>
<organism evidence="9 10">
    <name type="scientific">Lichtheimia ornata</name>
    <dbReference type="NCBI Taxonomy" id="688661"/>
    <lineage>
        <taxon>Eukaryota</taxon>
        <taxon>Fungi</taxon>
        <taxon>Fungi incertae sedis</taxon>
        <taxon>Mucoromycota</taxon>
        <taxon>Mucoromycotina</taxon>
        <taxon>Mucoromycetes</taxon>
        <taxon>Mucorales</taxon>
        <taxon>Lichtheimiaceae</taxon>
        <taxon>Lichtheimia</taxon>
    </lineage>
</organism>
<dbReference type="AlphaFoldDB" id="A0AAD7V975"/>
<protein>
    <recommendedName>
        <fullName evidence="8">Homeobox domain-containing protein</fullName>
    </recommendedName>
</protein>